<gene>
    <name evidence="1" type="ORF">UFOPK3444_01228</name>
</gene>
<accession>A0A6J7E9B8</accession>
<name>A0A6J7E9B8_9ZZZZ</name>
<evidence type="ECO:0000313" key="1">
    <source>
        <dbReference type="EMBL" id="CAB4879151.1"/>
    </source>
</evidence>
<dbReference type="AlphaFoldDB" id="A0A6J7E9B8"/>
<protein>
    <submittedName>
        <fullName evidence="1">Unannotated protein</fullName>
    </submittedName>
</protein>
<dbReference type="PROSITE" id="PS51257">
    <property type="entry name" value="PROKAR_LIPOPROTEIN"/>
    <property type="match status" value="1"/>
</dbReference>
<proteinExistence type="predicted"/>
<reference evidence="1" key="1">
    <citation type="submission" date="2020-05" db="EMBL/GenBank/DDBJ databases">
        <authorList>
            <person name="Chiriac C."/>
            <person name="Salcher M."/>
            <person name="Ghai R."/>
            <person name="Kavagutti S V."/>
        </authorList>
    </citation>
    <scope>NUCLEOTIDE SEQUENCE</scope>
</reference>
<sequence length="191" mass="20422">MINAPRRILPVVAALCLAAGTSACGSTENVKVGTGEGAYVDINDVAYQVQISRTLNPKLAEDASYLVGLPAGTVPPGPGEEWFALFLRAQNFGSSAAKLPVKFRLVDTTDKRYTPIALDTATNIFSWNPTELLEPDWIYPPASSIAGSGPVREGALLLFKLSDDVYQNRPLVLEIYDSASLKPAAVISLDL</sequence>
<dbReference type="EMBL" id="CAFBLU010000022">
    <property type="protein sequence ID" value="CAB4879151.1"/>
    <property type="molecule type" value="Genomic_DNA"/>
</dbReference>
<organism evidence="1">
    <name type="scientific">freshwater metagenome</name>
    <dbReference type="NCBI Taxonomy" id="449393"/>
    <lineage>
        <taxon>unclassified sequences</taxon>
        <taxon>metagenomes</taxon>
        <taxon>ecological metagenomes</taxon>
    </lineage>
</organism>